<reference evidence="1 2" key="1">
    <citation type="submission" date="2019-04" db="EMBL/GenBank/DDBJ databases">
        <authorList>
            <person name="Feng G."/>
            <person name="Zhang J."/>
            <person name="Zhu H."/>
        </authorList>
    </citation>
    <scope>NUCLEOTIDE SEQUENCE [LARGE SCALE GENOMIC DNA]</scope>
    <source>
        <strain evidence="1 2">92R-1</strain>
    </source>
</reference>
<dbReference type="Proteomes" id="UP000298337">
    <property type="component" value="Unassembled WGS sequence"/>
</dbReference>
<accession>A0A4Z0P8L8</accession>
<name>A0A4Z0P8L8_9BACT</name>
<sequence>MSTTQYTEASVEEALLILDNALTLPASRYDELPQMIDWAVQKLRPVKAPQQDEAALAELAKKYPIELPWMQQAAPMVVIAEDTPAPKCSPLSCDGCPTCEVTEVNIVLSKRALKSLSFQQKVELCDAVGVHFALLDAVLLQPGAQQSSFTAAQFSQLVSIAIQRHKVVADILKGGEGA</sequence>
<protein>
    <submittedName>
        <fullName evidence="1">Uncharacterized protein</fullName>
    </submittedName>
</protein>
<gene>
    <name evidence="1" type="ORF">EU556_08205</name>
</gene>
<dbReference type="AlphaFoldDB" id="A0A4Z0P8L8"/>
<evidence type="ECO:0000313" key="2">
    <source>
        <dbReference type="Proteomes" id="UP000298337"/>
    </source>
</evidence>
<keyword evidence="2" id="KW-1185">Reference proteome</keyword>
<dbReference type="OrthoDB" id="9940022at2"/>
<dbReference type="EMBL" id="SRLA01000002">
    <property type="protein sequence ID" value="TGE07726.1"/>
    <property type="molecule type" value="Genomic_DNA"/>
</dbReference>
<comment type="caution">
    <text evidence="1">The sequence shown here is derived from an EMBL/GenBank/DDBJ whole genome shotgun (WGS) entry which is preliminary data.</text>
</comment>
<organism evidence="1 2">
    <name type="scientific">Hymenobacter fodinae</name>
    <dbReference type="NCBI Taxonomy" id="2510796"/>
    <lineage>
        <taxon>Bacteria</taxon>
        <taxon>Pseudomonadati</taxon>
        <taxon>Bacteroidota</taxon>
        <taxon>Cytophagia</taxon>
        <taxon>Cytophagales</taxon>
        <taxon>Hymenobacteraceae</taxon>
        <taxon>Hymenobacter</taxon>
    </lineage>
</organism>
<evidence type="ECO:0000313" key="1">
    <source>
        <dbReference type="EMBL" id="TGE07726.1"/>
    </source>
</evidence>
<dbReference type="RefSeq" id="WP_135433075.1">
    <property type="nucleotide sequence ID" value="NZ_SRLA01000002.1"/>
</dbReference>
<proteinExistence type="predicted"/>